<dbReference type="PROSITE" id="PS50943">
    <property type="entry name" value="HTH_CROC1"/>
    <property type="match status" value="1"/>
</dbReference>
<keyword evidence="7" id="KW-1185">Reference proteome</keyword>
<dbReference type="Proteomes" id="UP000251853">
    <property type="component" value="Unassembled WGS sequence"/>
</dbReference>
<name>A0A174SB65_9FIRM</name>
<dbReference type="SMART" id="SM00530">
    <property type="entry name" value="HTH_XRE"/>
    <property type="match status" value="1"/>
</dbReference>
<proteinExistence type="predicted"/>
<evidence type="ECO:0000313" key="4">
    <source>
        <dbReference type="EMBL" id="CUP95024.1"/>
    </source>
</evidence>
<accession>A0A174SB65</accession>
<dbReference type="PROSITE" id="PS00290">
    <property type="entry name" value="IG_MHC"/>
    <property type="match status" value="1"/>
</dbReference>
<evidence type="ECO:0000256" key="2">
    <source>
        <dbReference type="SAM" id="Coils"/>
    </source>
</evidence>
<protein>
    <submittedName>
        <fullName evidence="4">Helix-turn-helix</fullName>
    </submittedName>
</protein>
<dbReference type="InterPro" id="IPR010982">
    <property type="entry name" value="Lambda_DNA-bd_dom_sf"/>
</dbReference>
<evidence type="ECO:0000313" key="6">
    <source>
        <dbReference type="Proteomes" id="UP000095512"/>
    </source>
</evidence>
<dbReference type="InterPro" id="IPR001387">
    <property type="entry name" value="Cro/C1-type_HTH"/>
</dbReference>
<feature type="coiled-coil region" evidence="2">
    <location>
        <begin position="6"/>
        <end position="33"/>
    </location>
</feature>
<keyword evidence="1" id="KW-0238">DNA-binding</keyword>
<reference evidence="5 7" key="2">
    <citation type="submission" date="2018-06" db="EMBL/GenBank/DDBJ databases">
        <authorList>
            <consortium name="Pathogen Informatics"/>
            <person name="Doyle S."/>
        </authorList>
    </citation>
    <scope>NUCLEOTIDE SEQUENCE [LARGE SCALE GENOMIC DNA]</scope>
    <source>
        <strain evidence="5 7">NCTC11224</strain>
    </source>
</reference>
<dbReference type="PANTHER" id="PTHR46558">
    <property type="entry name" value="TRACRIPTIONAL REGULATORY PROTEIN-RELATED-RELATED"/>
    <property type="match status" value="1"/>
</dbReference>
<reference evidence="4 6" key="1">
    <citation type="submission" date="2015-09" db="EMBL/GenBank/DDBJ databases">
        <authorList>
            <consortium name="Pathogen Informatics"/>
        </authorList>
    </citation>
    <scope>NUCLEOTIDE SEQUENCE [LARGE SCALE GENOMIC DNA]</scope>
    <source>
        <strain evidence="4 6">2789STDY5834865</strain>
    </source>
</reference>
<dbReference type="SUPFAM" id="SSF47413">
    <property type="entry name" value="lambda repressor-like DNA-binding domains"/>
    <property type="match status" value="1"/>
</dbReference>
<organism evidence="4 6">
    <name type="scientific">Enterocloster clostridioformis</name>
    <dbReference type="NCBI Taxonomy" id="1531"/>
    <lineage>
        <taxon>Bacteria</taxon>
        <taxon>Bacillati</taxon>
        <taxon>Bacillota</taxon>
        <taxon>Clostridia</taxon>
        <taxon>Lachnospirales</taxon>
        <taxon>Lachnospiraceae</taxon>
        <taxon>Enterocloster</taxon>
    </lineage>
</organism>
<keyword evidence="2" id="KW-0175">Coiled coil</keyword>
<evidence type="ECO:0000313" key="7">
    <source>
        <dbReference type="Proteomes" id="UP000251853"/>
    </source>
</evidence>
<dbReference type="GO" id="GO:0003677">
    <property type="term" value="F:DNA binding"/>
    <property type="evidence" value="ECO:0007669"/>
    <property type="project" value="UniProtKB-KW"/>
</dbReference>
<dbReference type="Pfam" id="PF01381">
    <property type="entry name" value="HTH_3"/>
    <property type="match status" value="1"/>
</dbReference>
<evidence type="ECO:0000259" key="3">
    <source>
        <dbReference type="PROSITE" id="PS50943"/>
    </source>
</evidence>
<dbReference type="EMBL" id="UAVW01000009">
    <property type="protein sequence ID" value="SQB11315.1"/>
    <property type="molecule type" value="Genomic_DNA"/>
</dbReference>
<dbReference type="PANTHER" id="PTHR46558:SF11">
    <property type="entry name" value="HTH-TYPE TRANSCRIPTIONAL REGULATOR XRE"/>
    <property type="match status" value="1"/>
</dbReference>
<sequence>MPMKSRITIQERLKDLRKEKNLYLEQLAQLTGISKSALGSYETDDYKEINHNNLVILADFYGVSVDYILCRTENREQINTPLSELHISDEMVELLKSEQINNRLLCEIATHEKFKRLMTDTEIYIDGHATARFRDINESLEEQRLALIKNHTHADGDLYSETLLAAQLEEEDFFCHVTHKTWDAILHDIRKAHEHDIDSTPDFSLAKKMALEIKKALAAPGDHLTKIWKIIFNLLDIDFDKLTADEQKVLKKVLAKSPVIKNNPLNFRRRRK</sequence>
<gene>
    <name evidence="4" type="ORF">ERS852480_04488</name>
    <name evidence="5" type="ORF">NCTC11224_02672</name>
</gene>
<evidence type="ECO:0000313" key="5">
    <source>
        <dbReference type="EMBL" id="SQB11315.1"/>
    </source>
</evidence>
<dbReference type="InterPro" id="IPR003006">
    <property type="entry name" value="Ig/MHC_CS"/>
</dbReference>
<dbReference type="Gene3D" id="1.10.260.40">
    <property type="entry name" value="lambda repressor-like DNA-binding domains"/>
    <property type="match status" value="1"/>
</dbReference>
<dbReference type="AlphaFoldDB" id="A0A174SB65"/>
<dbReference type="Proteomes" id="UP000095512">
    <property type="component" value="Unassembled WGS sequence"/>
</dbReference>
<dbReference type="EMBL" id="CZAB01000065">
    <property type="protein sequence ID" value="CUP95024.1"/>
    <property type="molecule type" value="Genomic_DNA"/>
</dbReference>
<dbReference type="CDD" id="cd00093">
    <property type="entry name" value="HTH_XRE"/>
    <property type="match status" value="1"/>
</dbReference>
<evidence type="ECO:0000256" key="1">
    <source>
        <dbReference type="ARBA" id="ARBA00023125"/>
    </source>
</evidence>
<feature type="domain" description="HTH cro/C1-type" evidence="3">
    <location>
        <begin position="13"/>
        <end position="68"/>
    </location>
</feature>